<organism evidence="9 10">
    <name type="scientific">Thermocrispum agreste</name>
    <dbReference type="NCBI Taxonomy" id="37925"/>
    <lineage>
        <taxon>Bacteria</taxon>
        <taxon>Bacillati</taxon>
        <taxon>Actinomycetota</taxon>
        <taxon>Actinomycetes</taxon>
        <taxon>Pseudonocardiales</taxon>
        <taxon>Pseudonocardiaceae</taxon>
        <taxon>Thermocrispum</taxon>
    </lineage>
</organism>
<comment type="subcellular location">
    <subcellularLocation>
        <location evidence="1">Cell membrane</location>
        <topology evidence="1">Multi-pass membrane protein</topology>
    </subcellularLocation>
</comment>
<evidence type="ECO:0000256" key="5">
    <source>
        <dbReference type="ARBA" id="ARBA00022989"/>
    </source>
</evidence>
<dbReference type="EMBL" id="QGUI02000122">
    <property type="protein sequence ID" value="MFO7192713.1"/>
    <property type="molecule type" value="Genomic_DNA"/>
</dbReference>
<evidence type="ECO:0000256" key="1">
    <source>
        <dbReference type="ARBA" id="ARBA00004651"/>
    </source>
</evidence>
<name>A0ABD6FFQ0_9PSEU</name>
<evidence type="ECO:0000259" key="8">
    <source>
        <dbReference type="PROSITE" id="PS50850"/>
    </source>
</evidence>
<protein>
    <submittedName>
        <fullName evidence="9">MFS transporter</fullName>
    </submittedName>
</protein>
<evidence type="ECO:0000313" key="9">
    <source>
        <dbReference type="EMBL" id="MFO7192713.1"/>
    </source>
</evidence>
<feature type="transmembrane region" description="Helical" evidence="7">
    <location>
        <begin position="267"/>
        <end position="289"/>
    </location>
</feature>
<evidence type="ECO:0000256" key="4">
    <source>
        <dbReference type="ARBA" id="ARBA00022692"/>
    </source>
</evidence>
<keyword evidence="3" id="KW-1003">Cell membrane</keyword>
<accession>A0ABD6FFQ0</accession>
<evidence type="ECO:0000313" key="10">
    <source>
        <dbReference type="Proteomes" id="UP000249324"/>
    </source>
</evidence>
<dbReference type="Pfam" id="PF07690">
    <property type="entry name" value="MFS_1"/>
    <property type="match status" value="1"/>
</dbReference>
<feature type="transmembrane region" description="Helical" evidence="7">
    <location>
        <begin position="145"/>
        <end position="166"/>
    </location>
</feature>
<feature type="transmembrane region" description="Helical" evidence="7">
    <location>
        <begin position="359"/>
        <end position="381"/>
    </location>
</feature>
<feature type="transmembrane region" description="Helical" evidence="7">
    <location>
        <begin position="296"/>
        <end position="316"/>
    </location>
</feature>
<dbReference type="AlphaFoldDB" id="A0ABD6FFQ0"/>
<keyword evidence="6 7" id="KW-0472">Membrane</keyword>
<keyword evidence="4 7" id="KW-0812">Transmembrane</keyword>
<feature type="transmembrane region" description="Helical" evidence="7">
    <location>
        <begin position="322"/>
        <end position="347"/>
    </location>
</feature>
<keyword evidence="5 7" id="KW-1133">Transmembrane helix</keyword>
<feature type="domain" description="Major facilitator superfamily (MFS) profile" evidence="8">
    <location>
        <begin position="13"/>
        <end position="418"/>
    </location>
</feature>
<gene>
    <name evidence="9" type="ORF">DIU77_010775</name>
</gene>
<feature type="transmembrane region" description="Helical" evidence="7">
    <location>
        <begin position="12"/>
        <end position="40"/>
    </location>
</feature>
<feature type="transmembrane region" description="Helical" evidence="7">
    <location>
        <begin position="231"/>
        <end position="247"/>
    </location>
</feature>
<evidence type="ECO:0000256" key="3">
    <source>
        <dbReference type="ARBA" id="ARBA00022475"/>
    </source>
</evidence>
<keyword evidence="2" id="KW-0813">Transport</keyword>
<feature type="transmembrane region" description="Helical" evidence="7">
    <location>
        <begin position="52"/>
        <end position="75"/>
    </location>
</feature>
<dbReference type="InterPro" id="IPR011701">
    <property type="entry name" value="MFS"/>
</dbReference>
<dbReference type="PANTHER" id="PTHR23517:SF3">
    <property type="entry name" value="INTEGRAL MEMBRANE TRANSPORT PROTEIN"/>
    <property type="match status" value="1"/>
</dbReference>
<dbReference type="SUPFAM" id="SSF103473">
    <property type="entry name" value="MFS general substrate transporter"/>
    <property type="match status" value="1"/>
</dbReference>
<evidence type="ECO:0000256" key="7">
    <source>
        <dbReference type="SAM" id="Phobius"/>
    </source>
</evidence>
<evidence type="ECO:0000256" key="2">
    <source>
        <dbReference type="ARBA" id="ARBA00022448"/>
    </source>
</evidence>
<feature type="transmembrane region" description="Helical" evidence="7">
    <location>
        <begin position="178"/>
        <end position="196"/>
    </location>
</feature>
<dbReference type="InterPro" id="IPR020846">
    <property type="entry name" value="MFS_dom"/>
</dbReference>
<dbReference type="PANTHER" id="PTHR23517">
    <property type="entry name" value="RESISTANCE PROTEIN MDTM, PUTATIVE-RELATED-RELATED"/>
    <property type="match status" value="1"/>
</dbReference>
<feature type="transmembrane region" description="Helical" evidence="7">
    <location>
        <begin position="387"/>
        <end position="413"/>
    </location>
</feature>
<feature type="transmembrane region" description="Helical" evidence="7">
    <location>
        <begin position="113"/>
        <end position="133"/>
    </location>
</feature>
<reference evidence="9 10" key="1">
    <citation type="journal article" date="2021" name="BMC Genomics">
        <title>Genome-resolved metagenome and metatranscriptome analyses of thermophilic composting reveal key bacterial players and their metabolic interactions.</title>
        <authorList>
            <person name="Braga L.P.P."/>
            <person name="Pereira R.V."/>
            <person name="Martins L.F."/>
            <person name="Moura L.M.S."/>
            <person name="Sanchez F.B."/>
            <person name="Patane J.S.L."/>
            <person name="da Silva A.M."/>
            <person name="Setubal J.C."/>
        </authorList>
    </citation>
    <scope>NUCLEOTIDE SEQUENCE [LARGE SCALE GENOMIC DNA]</scope>
    <source>
        <strain evidence="9">ZC4RG45</strain>
    </source>
</reference>
<dbReference type="InterPro" id="IPR036259">
    <property type="entry name" value="MFS_trans_sf"/>
</dbReference>
<evidence type="ECO:0000256" key="6">
    <source>
        <dbReference type="ARBA" id="ARBA00023136"/>
    </source>
</evidence>
<dbReference type="GO" id="GO:0005886">
    <property type="term" value="C:plasma membrane"/>
    <property type="evidence" value="ECO:0007669"/>
    <property type="project" value="UniProtKB-SubCell"/>
</dbReference>
<sequence>MSTPGGDRLWRSVVLSALLPLVLYSTGVGALMPAIPLIVARISEPLFDDRSTILAVSGVVAAMLMVGELIGYLPSGRIVTLLGERNAMLAAAGLSLAGIGVCMLLPGPWAVGVGVFLVGLATALFSLARHAFITTYVPLVYRSRVLAAVGGLFRLGHFVGPFLTAYVLSTFGSLESAYWIHVATCTAAAVVLLLFTRDPETAAMKKTTARAVAAAPRSAGIARTLVNRRDVLLRLGTGAAVVMALRAGRTVIMPLWGVSIGMDDSSVALVVGIAGGVDFALCYLGGWLCDRFGRMWNALPSTLGLALSLLVLAFTAGFANPAVWFVVLTMTMSVANGMGTGIVLTLGADLADPEDPAPFLGAWRFIGSLGNAGAPLAVSAATTAVSLPFAVGALGVIGIAGAAILAHGIARYIPGESLRLRSRRAQPR</sequence>
<dbReference type="InterPro" id="IPR050171">
    <property type="entry name" value="MFS_Transporters"/>
</dbReference>
<proteinExistence type="predicted"/>
<dbReference type="Gene3D" id="1.20.1250.20">
    <property type="entry name" value="MFS general substrate transporter like domains"/>
    <property type="match status" value="2"/>
</dbReference>
<dbReference type="Proteomes" id="UP000249324">
    <property type="component" value="Unassembled WGS sequence"/>
</dbReference>
<feature type="transmembrane region" description="Helical" evidence="7">
    <location>
        <begin position="87"/>
        <end position="107"/>
    </location>
</feature>
<comment type="caution">
    <text evidence="9">The sequence shown here is derived from an EMBL/GenBank/DDBJ whole genome shotgun (WGS) entry which is preliminary data.</text>
</comment>
<dbReference type="PROSITE" id="PS50850">
    <property type="entry name" value="MFS"/>
    <property type="match status" value="1"/>
</dbReference>